<dbReference type="AlphaFoldDB" id="A0A0B2VMZ4"/>
<feature type="transmembrane region" description="Helical" evidence="16">
    <location>
        <begin position="116"/>
        <end position="140"/>
    </location>
</feature>
<feature type="transmembrane region" description="Helical" evidence="16">
    <location>
        <begin position="92"/>
        <end position="110"/>
    </location>
</feature>
<evidence type="ECO:0000256" key="11">
    <source>
        <dbReference type="ARBA" id="ARBA00022989"/>
    </source>
</evidence>
<evidence type="ECO:0000256" key="9">
    <source>
        <dbReference type="ARBA" id="ARBA00022692"/>
    </source>
</evidence>
<dbReference type="GO" id="GO:0016024">
    <property type="term" value="P:CDP-diacylglycerol biosynthetic process"/>
    <property type="evidence" value="ECO:0007669"/>
    <property type="project" value="UniProtKB-UniRule"/>
</dbReference>
<evidence type="ECO:0000313" key="19">
    <source>
        <dbReference type="EMBL" id="KHN82792.1"/>
    </source>
</evidence>
<evidence type="ECO:0000256" key="14">
    <source>
        <dbReference type="ARBA" id="ARBA00023209"/>
    </source>
</evidence>
<feature type="transmembrane region" description="Helical" evidence="16">
    <location>
        <begin position="316"/>
        <end position="341"/>
    </location>
</feature>
<dbReference type="OMA" id="FFAYMYF"/>
<evidence type="ECO:0000313" key="20">
    <source>
        <dbReference type="Proteomes" id="UP000031036"/>
    </source>
</evidence>
<dbReference type="Proteomes" id="UP000031036">
    <property type="component" value="Unassembled WGS sequence"/>
</dbReference>
<keyword evidence="9 16" id="KW-0812">Transmembrane</keyword>
<comment type="caution">
    <text evidence="19">The sequence shown here is derived from an EMBL/GenBank/DDBJ whole genome shotgun (WGS) entry which is preliminary data.</text>
</comment>
<accession>A0A0B2VMZ4</accession>
<dbReference type="InterPro" id="IPR000374">
    <property type="entry name" value="PC_trans"/>
</dbReference>
<evidence type="ECO:0000256" key="2">
    <source>
        <dbReference type="ARBA" id="ARBA00004141"/>
    </source>
</evidence>
<dbReference type="OrthoDB" id="10260889at2759"/>
<feature type="region of interest" description="Disordered" evidence="18">
    <location>
        <begin position="1"/>
        <end position="53"/>
    </location>
</feature>
<dbReference type="Pfam" id="PF01148">
    <property type="entry name" value="CTP_transf_1"/>
    <property type="match status" value="1"/>
</dbReference>
<dbReference type="UniPathway" id="UPA00557">
    <property type="reaction ID" value="UER00614"/>
</dbReference>
<evidence type="ECO:0000256" key="17">
    <source>
        <dbReference type="RuleBase" id="RU003938"/>
    </source>
</evidence>
<keyword evidence="20" id="KW-1185">Reference proteome</keyword>
<gene>
    <name evidence="19" type="primary">C33H5.18</name>
    <name evidence="19" type="ORF">Tcan_16045</name>
</gene>
<feature type="transmembrane region" description="Helical" evidence="16">
    <location>
        <begin position="152"/>
        <end position="174"/>
    </location>
</feature>
<keyword evidence="15 16" id="KW-1208">Phospholipid metabolism</keyword>
<evidence type="ECO:0000256" key="4">
    <source>
        <dbReference type="ARBA" id="ARBA00005189"/>
    </source>
</evidence>
<comment type="catalytic activity">
    <reaction evidence="1 16 17">
        <text>a 1,2-diacyl-sn-glycero-3-phosphate + CTP + H(+) = a CDP-1,2-diacyl-sn-glycerol + diphosphate</text>
        <dbReference type="Rhea" id="RHEA:16229"/>
        <dbReference type="ChEBI" id="CHEBI:15378"/>
        <dbReference type="ChEBI" id="CHEBI:33019"/>
        <dbReference type="ChEBI" id="CHEBI:37563"/>
        <dbReference type="ChEBI" id="CHEBI:58332"/>
        <dbReference type="ChEBI" id="CHEBI:58608"/>
        <dbReference type="EC" id="2.7.7.41"/>
    </reaction>
</comment>
<feature type="transmembrane region" description="Helical" evidence="16">
    <location>
        <begin position="245"/>
        <end position="265"/>
    </location>
</feature>
<dbReference type="STRING" id="6265.A0A0B2VMZ4"/>
<comment type="subcellular location">
    <subcellularLocation>
        <location evidence="2">Membrane</location>
        <topology evidence="2">Multi-pass membrane protein</topology>
    </subcellularLocation>
</comment>
<evidence type="ECO:0000256" key="18">
    <source>
        <dbReference type="SAM" id="MobiDB-lite"/>
    </source>
</evidence>
<feature type="transmembrane region" description="Helical" evidence="16">
    <location>
        <begin position="180"/>
        <end position="198"/>
    </location>
</feature>
<dbReference type="PIRSF" id="PIRSF018269">
    <property type="entry name" value="PC_trans_euk"/>
    <property type="match status" value="1"/>
</dbReference>
<evidence type="ECO:0000256" key="3">
    <source>
        <dbReference type="ARBA" id="ARBA00005119"/>
    </source>
</evidence>
<comment type="similarity">
    <text evidence="5 16 17">Belongs to the CDS family.</text>
</comment>
<evidence type="ECO:0000256" key="8">
    <source>
        <dbReference type="ARBA" id="ARBA00022679"/>
    </source>
</evidence>
<keyword evidence="11 16" id="KW-1133">Transmembrane helix</keyword>
<keyword evidence="13 16" id="KW-0472">Membrane</keyword>
<evidence type="ECO:0000256" key="10">
    <source>
        <dbReference type="ARBA" id="ARBA00022695"/>
    </source>
</evidence>
<evidence type="ECO:0000256" key="16">
    <source>
        <dbReference type="PIRNR" id="PIRNR018269"/>
    </source>
</evidence>
<keyword evidence="12 16" id="KW-0443">Lipid metabolism</keyword>
<keyword evidence="7 16" id="KW-0444">Lipid biosynthesis</keyword>
<reference evidence="19 20" key="1">
    <citation type="submission" date="2014-11" db="EMBL/GenBank/DDBJ databases">
        <title>Genetic blueprint of the zoonotic pathogen Toxocara canis.</title>
        <authorList>
            <person name="Zhu X.-Q."/>
            <person name="Korhonen P.K."/>
            <person name="Cai H."/>
            <person name="Young N.D."/>
            <person name="Nejsum P."/>
            <person name="von Samson-Himmelstjerna G."/>
            <person name="Boag P.R."/>
            <person name="Tan P."/>
            <person name="Li Q."/>
            <person name="Min J."/>
            <person name="Yang Y."/>
            <person name="Wang X."/>
            <person name="Fang X."/>
            <person name="Hall R.S."/>
            <person name="Hofmann A."/>
            <person name="Sternberg P.W."/>
            <person name="Jex A.R."/>
            <person name="Gasser R.B."/>
        </authorList>
    </citation>
    <scope>NUCLEOTIDE SEQUENCE [LARGE SCALE GENOMIC DNA]</scope>
    <source>
        <strain evidence="19">PN_DK_2014</strain>
    </source>
</reference>
<comment type="pathway">
    <text evidence="3 16 17">Phospholipid metabolism; CDP-diacylglycerol biosynthesis; CDP-diacylglycerol from sn-glycerol 3-phosphate: step 3/3.</text>
</comment>
<comment type="pathway">
    <text evidence="4">Lipid metabolism.</text>
</comment>
<sequence>MDEAADVGGESGVRQRKGVVGDSHEGSGDASSASFLAKPTQRVATSDESDADPIVSGERLSQLTKDLPQGSDALGAYIDPVLAPLPSRWRNWVVRGIFSLIMISLFSFIIKLGPTWLMALVFVIQFWCFHEIISIGLAVYRLYDLPWFRALSWYFLLSSNYFFFGESLIDYWGILLRKDFAWSHVTLLLIVSQSFLIIQNIFQGIIWFLVPVSMIICCDIMSYIFGFFFGKTPLIKLSPKKTWEGFVGGAISTVLFGLTLSYFLVQHPFFVCPLEDYAEDNTNCSIPSSFLLREFEVGRPFSFVLRMLKKPTSVQLYPFLFHAVIMALFASLLGPFGGFFASGFKRAFKIKDFGDVIPGHGGLMDRFDCQLLMGTFVNVYIHTFIKVPNAGKLLQQIFWLTNDEQLFVYRTLQEHLIHEGLLQLA</sequence>
<keyword evidence="8 16" id="KW-0808">Transferase</keyword>
<dbReference type="EMBL" id="JPKZ01001308">
    <property type="protein sequence ID" value="KHN82792.1"/>
    <property type="molecule type" value="Genomic_DNA"/>
</dbReference>
<dbReference type="InterPro" id="IPR016720">
    <property type="entry name" value="PC_Trfase_euk"/>
</dbReference>
<evidence type="ECO:0000256" key="7">
    <source>
        <dbReference type="ARBA" id="ARBA00022516"/>
    </source>
</evidence>
<dbReference type="PANTHER" id="PTHR13773">
    <property type="entry name" value="PHOSPHATIDATE CYTIDYLYLTRANSFERASE"/>
    <property type="match status" value="1"/>
</dbReference>
<dbReference type="PANTHER" id="PTHR13773:SF8">
    <property type="entry name" value="PHOSPHATIDATE CYTIDYLYLTRANSFERASE, PHOTORECEPTOR-SPECIFIC"/>
    <property type="match status" value="1"/>
</dbReference>
<dbReference type="GO" id="GO:0005789">
    <property type="term" value="C:endoplasmic reticulum membrane"/>
    <property type="evidence" value="ECO:0007669"/>
    <property type="project" value="TreeGrafter"/>
</dbReference>
<evidence type="ECO:0000256" key="13">
    <source>
        <dbReference type="ARBA" id="ARBA00023136"/>
    </source>
</evidence>
<organism evidence="19 20">
    <name type="scientific">Toxocara canis</name>
    <name type="common">Canine roundworm</name>
    <dbReference type="NCBI Taxonomy" id="6265"/>
    <lineage>
        <taxon>Eukaryota</taxon>
        <taxon>Metazoa</taxon>
        <taxon>Ecdysozoa</taxon>
        <taxon>Nematoda</taxon>
        <taxon>Chromadorea</taxon>
        <taxon>Rhabditida</taxon>
        <taxon>Spirurina</taxon>
        <taxon>Ascaridomorpha</taxon>
        <taxon>Ascaridoidea</taxon>
        <taxon>Toxocaridae</taxon>
        <taxon>Toxocara</taxon>
    </lineage>
</organism>
<proteinExistence type="inferred from homology"/>
<keyword evidence="14 16" id="KW-0594">Phospholipid biosynthesis</keyword>
<dbReference type="PROSITE" id="PS01315">
    <property type="entry name" value="CDS"/>
    <property type="match status" value="1"/>
</dbReference>
<keyword evidence="10 16" id="KW-0548">Nucleotidyltransferase</keyword>
<protein>
    <recommendedName>
        <fullName evidence="6 16">Phosphatidate cytidylyltransferase</fullName>
        <ecNumber evidence="6 16">2.7.7.41</ecNumber>
    </recommendedName>
</protein>
<evidence type="ECO:0000256" key="12">
    <source>
        <dbReference type="ARBA" id="ARBA00023098"/>
    </source>
</evidence>
<dbReference type="GO" id="GO:0004605">
    <property type="term" value="F:phosphatidate cytidylyltransferase activity"/>
    <property type="evidence" value="ECO:0007669"/>
    <property type="project" value="UniProtKB-UniRule"/>
</dbReference>
<evidence type="ECO:0000256" key="6">
    <source>
        <dbReference type="ARBA" id="ARBA00012487"/>
    </source>
</evidence>
<name>A0A0B2VMZ4_TOXCA</name>
<evidence type="ECO:0000256" key="5">
    <source>
        <dbReference type="ARBA" id="ARBA00010185"/>
    </source>
</evidence>
<evidence type="ECO:0000256" key="1">
    <source>
        <dbReference type="ARBA" id="ARBA00001698"/>
    </source>
</evidence>
<feature type="transmembrane region" description="Helical" evidence="16">
    <location>
        <begin position="205"/>
        <end position="225"/>
    </location>
</feature>
<dbReference type="EC" id="2.7.7.41" evidence="6 16"/>
<evidence type="ECO:0000256" key="15">
    <source>
        <dbReference type="ARBA" id="ARBA00023264"/>
    </source>
</evidence>